<dbReference type="PRINTS" id="PR00151">
    <property type="entry name" value="PORPHBDMNASE"/>
</dbReference>
<dbReference type="GO" id="GO:0004418">
    <property type="term" value="F:hydroxymethylbilane synthase activity"/>
    <property type="evidence" value="ECO:0007669"/>
    <property type="project" value="UniProtKB-EC"/>
</dbReference>
<dbReference type="PANTHER" id="PTHR11557:SF0">
    <property type="entry name" value="PORPHOBILINOGEN DEAMINASE"/>
    <property type="match status" value="1"/>
</dbReference>
<dbReference type="Pfam" id="PF01379">
    <property type="entry name" value="Porphobil_deam"/>
    <property type="match status" value="1"/>
</dbReference>
<reference evidence="11" key="1">
    <citation type="journal article" date="2019" name="Int. J. Syst. Evol. Microbiol.">
        <title>Halobacteriovorax valvorus sp. nov., a novel prokaryotic predator isolated from coastal seawater of China.</title>
        <authorList>
            <person name="Chen M.-X."/>
        </authorList>
    </citation>
    <scope>NUCLEOTIDE SEQUENCE [LARGE SCALE GENOMIC DNA]</scope>
    <source>
        <strain evidence="11">BL9</strain>
    </source>
</reference>
<proteinExistence type="inferred from homology"/>
<evidence type="ECO:0000256" key="8">
    <source>
        <dbReference type="NCBIfam" id="TIGR00212"/>
    </source>
</evidence>
<evidence type="ECO:0000256" key="4">
    <source>
        <dbReference type="ARBA" id="ARBA00012655"/>
    </source>
</evidence>
<name>A0ABY0IDQ3_9BACT</name>
<evidence type="ECO:0000256" key="7">
    <source>
        <dbReference type="ARBA" id="ARBA00048169"/>
    </source>
</evidence>
<evidence type="ECO:0000256" key="2">
    <source>
        <dbReference type="ARBA" id="ARBA00004735"/>
    </source>
</evidence>
<organism evidence="10 11">
    <name type="scientific">Halobacteriovorax vibrionivorans</name>
    <dbReference type="NCBI Taxonomy" id="2152716"/>
    <lineage>
        <taxon>Bacteria</taxon>
        <taxon>Pseudomonadati</taxon>
        <taxon>Bdellovibrionota</taxon>
        <taxon>Bacteriovoracia</taxon>
        <taxon>Bacteriovoracales</taxon>
        <taxon>Halobacteriovoraceae</taxon>
        <taxon>Halobacteriovorax</taxon>
    </lineage>
</organism>
<evidence type="ECO:0000313" key="11">
    <source>
        <dbReference type="Proteomes" id="UP000443582"/>
    </source>
</evidence>
<evidence type="ECO:0000256" key="3">
    <source>
        <dbReference type="ARBA" id="ARBA00005638"/>
    </source>
</evidence>
<dbReference type="InterPro" id="IPR000860">
    <property type="entry name" value="HemC"/>
</dbReference>
<evidence type="ECO:0000256" key="6">
    <source>
        <dbReference type="ARBA" id="ARBA00023244"/>
    </source>
</evidence>
<dbReference type="EC" id="2.5.1.61" evidence="4 8"/>
<protein>
    <recommendedName>
        <fullName evidence="4 8">Hydroxymethylbilane synthase</fullName>
        <ecNumber evidence="4 8">2.5.1.61</ecNumber>
    </recommendedName>
</protein>
<feature type="domain" description="Porphobilinogen deaminase N-terminal" evidence="9">
    <location>
        <begin position="5"/>
        <end position="231"/>
    </location>
</feature>
<dbReference type="Proteomes" id="UP000443582">
    <property type="component" value="Unassembled WGS sequence"/>
</dbReference>
<keyword evidence="11" id="KW-1185">Reference proteome</keyword>
<comment type="similarity">
    <text evidence="3">Belongs to the HMBS family.</text>
</comment>
<comment type="pathway">
    <text evidence="2">Porphyrin-containing compound metabolism; protoporphyrin-IX biosynthesis; coproporphyrinogen-III from 5-aminolevulinate: step 2/4.</text>
</comment>
<comment type="function">
    <text evidence="1">Tetrapolymerization of the monopyrrole PBG into the hydroxymethylbilane pre-uroporphyrinogen in several discrete steps.</text>
</comment>
<sequence length="515" mass="58683">MLKYIIGTRGSLLALTQCNQVKDQLEELTGDQFELKVIKTQGDQVTDKPLWQLEGKDFFTKELDAALLNKEIDMVVHSYKDLGSDRPEGIKLAAITKRDYAHDILFIKEETVSQLMCKEIKEFVVGTSSPRRITNIESSLAEYLPYGENVKVTTKMLRGNVNSRLQKLRDGNYHAIVLAMPGIERLAITESSRKELEPLLKDMTFMVMPHSQFPAAASQGALGIECLEGRDDNGELEAKLKQLQDKDTVSEVSRERQAFASYGGGCHLAVGINVTKKGDYYVHTHKGKVDDKVIFERHLEGSFPSPEKKERAFIGLPHADHREDEYIYCELINKESLKKAIIPNNDLLVSARYGANLFKNHGKAVYTAGLSTWRLLARNGQWVHGSCDSLGEAYLDKIRDSKAIEVMNGPKEELTILTHKDSYSDYGQIMEAYEKSTNDVREGFMDELRQCDVFFWTSFSQYKTYTQHIPEIKNKFHACGLGKTFEQLSKEDITVRPFTSMEEFKNWMKQKKEKE</sequence>
<dbReference type="EMBL" id="QDKL01000003">
    <property type="protein sequence ID" value="RZF21074.1"/>
    <property type="molecule type" value="Genomic_DNA"/>
</dbReference>
<evidence type="ECO:0000256" key="1">
    <source>
        <dbReference type="ARBA" id="ARBA00002869"/>
    </source>
</evidence>
<accession>A0ABY0IDQ3</accession>
<dbReference type="SUPFAM" id="SSF53850">
    <property type="entry name" value="Periplasmic binding protein-like II"/>
    <property type="match status" value="1"/>
</dbReference>
<keyword evidence="5 10" id="KW-0808">Transferase</keyword>
<evidence type="ECO:0000259" key="9">
    <source>
        <dbReference type="Pfam" id="PF01379"/>
    </source>
</evidence>
<evidence type="ECO:0000313" key="10">
    <source>
        <dbReference type="EMBL" id="RZF21074.1"/>
    </source>
</evidence>
<keyword evidence="6" id="KW-0627">Porphyrin biosynthesis</keyword>
<dbReference type="Gene3D" id="3.40.190.10">
    <property type="entry name" value="Periplasmic binding protein-like II"/>
    <property type="match status" value="2"/>
</dbReference>
<comment type="caution">
    <text evidence="10">The sequence shown here is derived from an EMBL/GenBank/DDBJ whole genome shotgun (WGS) entry which is preliminary data.</text>
</comment>
<dbReference type="NCBIfam" id="TIGR00212">
    <property type="entry name" value="hemC"/>
    <property type="match status" value="1"/>
</dbReference>
<dbReference type="InterPro" id="IPR022417">
    <property type="entry name" value="Porphobilin_deaminase_N"/>
</dbReference>
<evidence type="ECO:0000256" key="5">
    <source>
        <dbReference type="ARBA" id="ARBA00022679"/>
    </source>
</evidence>
<comment type="catalytic activity">
    <reaction evidence="7">
        <text>4 porphobilinogen + H2O = hydroxymethylbilane + 4 NH4(+)</text>
        <dbReference type="Rhea" id="RHEA:13185"/>
        <dbReference type="ChEBI" id="CHEBI:15377"/>
        <dbReference type="ChEBI" id="CHEBI:28938"/>
        <dbReference type="ChEBI" id="CHEBI:57845"/>
        <dbReference type="ChEBI" id="CHEBI:58126"/>
        <dbReference type="EC" id="2.5.1.61"/>
    </reaction>
</comment>
<gene>
    <name evidence="10" type="primary">hemC</name>
    <name evidence="10" type="ORF">DAY19_13930</name>
</gene>
<dbReference type="PANTHER" id="PTHR11557">
    <property type="entry name" value="PORPHOBILINOGEN DEAMINASE"/>
    <property type="match status" value="1"/>
</dbReference>